<evidence type="ECO:0008006" key="4">
    <source>
        <dbReference type="Google" id="ProtNLM"/>
    </source>
</evidence>
<sequence>MKTKLLPLLLLFFLSLGWTSCEDDEHFFLYQLSELYNPDEPISGTYVPITGSSSVGITGGVAPYSISIADETIAKATLGEKDGLIGISPVKLGTTYLRVRDANGLTAQIEVKVGEGRQNFGTIEIRVEIEGDMDEVQMKELEAKVIDDSDMKPTGVIKFVYTTKDKGTLTLISSTEVASSTEIKSSFVRTLEQLGDKSRYCITTTLDGKSHSYYIDYPEKPDADEVVTRDQGPLTCFLVEDVTEIYKKDHSKVTSVKRFYDGWLSR</sequence>
<accession>A0A943HNZ6</accession>
<protein>
    <recommendedName>
        <fullName evidence="4">Lipoprotein</fullName>
    </recommendedName>
</protein>
<name>A0A943HNZ6_BACT4</name>
<comment type="caution">
    <text evidence="2">The sequence shown here is derived from an EMBL/GenBank/DDBJ whole genome shotgun (WGS) entry which is preliminary data.</text>
</comment>
<dbReference type="PROSITE" id="PS51257">
    <property type="entry name" value="PROKAR_LIPOPROTEIN"/>
    <property type="match status" value="1"/>
</dbReference>
<feature type="chain" id="PRO_5037980617" description="Lipoprotein" evidence="1">
    <location>
        <begin position="21"/>
        <end position="266"/>
    </location>
</feature>
<evidence type="ECO:0000313" key="2">
    <source>
        <dbReference type="EMBL" id="MBS5410589.1"/>
    </source>
</evidence>
<dbReference type="AlphaFoldDB" id="A0A943HNZ6"/>
<keyword evidence="1" id="KW-0732">Signal</keyword>
<reference evidence="2" key="1">
    <citation type="submission" date="2021-02" db="EMBL/GenBank/DDBJ databases">
        <title>Infant gut strain persistence is associated with maternal origin, phylogeny, and functional potential including surface adhesion and iron acquisition.</title>
        <authorList>
            <person name="Lou Y.C."/>
        </authorList>
    </citation>
    <scope>NUCLEOTIDE SEQUENCE</scope>
    <source>
        <strain evidence="2">L3_082_243G1_dasL3_082_243G1_maxbin2.maxbin.015s ta_sub</strain>
    </source>
</reference>
<dbReference type="RefSeq" id="WP_234119316.1">
    <property type="nucleotide sequence ID" value="NZ_JAHYNQ010000006.1"/>
</dbReference>
<evidence type="ECO:0000256" key="1">
    <source>
        <dbReference type="SAM" id="SignalP"/>
    </source>
</evidence>
<evidence type="ECO:0000313" key="3">
    <source>
        <dbReference type="Proteomes" id="UP000782901"/>
    </source>
</evidence>
<organism evidence="2 3">
    <name type="scientific">Bacteroides thetaiotaomicron</name>
    <dbReference type="NCBI Taxonomy" id="818"/>
    <lineage>
        <taxon>Bacteria</taxon>
        <taxon>Pseudomonadati</taxon>
        <taxon>Bacteroidota</taxon>
        <taxon>Bacteroidia</taxon>
        <taxon>Bacteroidales</taxon>
        <taxon>Bacteroidaceae</taxon>
        <taxon>Bacteroides</taxon>
    </lineage>
</organism>
<feature type="signal peptide" evidence="1">
    <location>
        <begin position="1"/>
        <end position="20"/>
    </location>
</feature>
<dbReference type="Proteomes" id="UP000782901">
    <property type="component" value="Unassembled WGS sequence"/>
</dbReference>
<proteinExistence type="predicted"/>
<gene>
    <name evidence="2" type="ORF">KHY35_07710</name>
</gene>
<dbReference type="EMBL" id="JAGZEE010000009">
    <property type="protein sequence ID" value="MBS5410589.1"/>
    <property type="molecule type" value="Genomic_DNA"/>
</dbReference>